<proteinExistence type="predicted"/>
<dbReference type="EMBL" id="VZAD01000072">
    <property type="protein sequence ID" value="MQP12236.1"/>
    <property type="molecule type" value="Genomic_DNA"/>
</dbReference>
<evidence type="ECO:0000256" key="1">
    <source>
        <dbReference type="SAM" id="SignalP"/>
    </source>
</evidence>
<feature type="chain" id="PRO_5025540852" description="Putative auto-transporter adhesin head GIN domain-containing protein" evidence="1">
    <location>
        <begin position="24"/>
        <end position="298"/>
    </location>
</feature>
<feature type="domain" description="Putative auto-transporter adhesin head GIN" evidence="2">
    <location>
        <begin position="52"/>
        <end position="211"/>
    </location>
</feature>
<gene>
    <name evidence="3" type="ORF">F7D20_09765</name>
</gene>
<protein>
    <recommendedName>
        <fullName evidence="2">Putative auto-transporter adhesin head GIN domain-containing protein</fullName>
    </recommendedName>
</protein>
<sequence>MKKMKTKMIITALFAILSFTSCVNFMSKQNVPQQVKHLDNEKVIKQSFALKDFHAISNAIGIDVYYTQSAAYSVSVEGTEQCIAQAKLEVTDGVLNIMNRYAHFYNTSSYSLKVYISAPSIDQISNNGALDFYGDINQSKSLAISNQGSFDYDKGTVKAGHVSIDNNGSLDIDNPMQITDSLRINNYGSMDINNDMNIAGSVHINNNGSFDVDKMMHITGSAFINNYGSFDGSFGLKGRDFEVSNYGSFDSYLKADCDYIKVNSFGSTDMDITGTTKQISINDKGSTDIDTTQLKVLK</sequence>
<dbReference type="Gene3D" id="2.160.20.120">
    <property type="match status" value="1"/>
</dbReference>
<comment type="caution">
    <text evidence="3">The sequence shown here is derived from an EMBL/GenBank/DDBJ whole genome shotgun (WGS) entry which is preliminary data.</text>
</comment>
<accession>A0A6A7WCY6</accession>
<evidence type="ECO:0000313" key="3">
    <source>
        <dbReference type="EMBL" id="MQP12236.1"/>
    </source>
</evidence>
<evidence type="ECO:0000259" key="2">
    <source>
        <dbReference type="Pfam" id="PF10988"/>
    </source>
</evidence>
<evidence type="ECO:0000313" key="4">
    <source>
        <dbReference type="Proteomes" id="UP000384372"/>
    </source>
</evidence>
<dbReference type="Pfam" id="PF10988">
    <property type="entry name" value="DUF2807"/>
    <property type="match status" value="1"/>
</dbReference>
<dbReference type="InterPro" id="IPR021255">
    <property type="entry name" value="DUF2807"/>
</dbReference>
<dbReference type="OrthoDB" id="1014513at2"/>
<name>A0A6A7WCY6_9BACT</name>
<keyword evidence="4" id="KW-1185">Reference proteome</keyword>
<organism evidence="3 4">
    <name type="scientific">Segatella copri</name>
    <dbReference type="NCBI Taxonomy" id="165179"/>
    <lineage>
        <taxon>Bacteria</taxon>
        <taxon>Pseudomonadati</taxon>
        <taxon>Bacteroidota</taxon>
        <taxon>Bacteroidia</taxon>
        <taxon>Bacteroidales</taxon>
        <taxon>Prevotellaceae</taxon>
        <taxon>Segatella</taxon>
    </lineage>
</organism>
<dbReference type="Proteomes" id="UP000384372">
    <property type="component" value="Unassembled WGS sequence"/>
</dbReference>
<dbReference type="AlphaFoldDB" id="A0A6A7WCY6"/>
<dbReference type="PROSITE" id="PS51257">
    <property type="entry name" value="PROKAR_LIPOPROTEIN"/>
    <property type="match status" value="1"/>
</dbReference>
<feature type="signal peptide" evidence="1">
    <location>
        <begin position="1"/>
        <end position="23"/>
    </location>
</feature>
<reference evidence="3 4" key="1">
    <citation type="submission" date="2019-09" db="EMBL/GenBank/DDBJ databases">
        <title>Distinct polysaccharide growth profiles of human intestinal Prevotella copri isolates.</title>
        <authorList>
            <person name="Fehlner-Peach H."/>
            <person name="Magnabosco C."/>
            <person name="Raghavan V."/>
            <person name="Scher J.U."/>
            <person name="Tett A."/>
            <person name="Cox L.M."/>
            <person name="Gottsegen C."/>
            <person name="Watters A."/>
            <person name="Wiltshire- Gordon J.D."/>
            <person name="Segata N."/>
            <person name="Bonneau R."/>
            <person name="Littman D.R."/>
        </authorList>
    </citation>
    <scope>NUCLEOTIDE SEQUENCE [LARGE SCALE GENOMIC DNA]</scope>
    <source>
        <strain evidence="4">iAQ1173</strain>
    </source>
</reference>
<keyword evidence="1" id="KW-0732">Signal</keyword>